<reference evidence="2 3" key="1">
    <citation type="submission" date="2024-04" db="EMBL/GenBank/DDBJ databases">
        <authorList>
            <person name="Waldvogel A.-M."/>
            <person name="Schoenle A."/>
        </authorList>
    </citation>
    <scope>NUCLEOTIDE SEQUENCE [LARGE SCALE GENOMIC DNA]</scope>
</reference>
<sequence>MVERVVKADAGWYTLSAINEAGMSTCHARLDVSARSTPTMKTAPPGSKTLKLLSSLSHVSASDAGQSHTAPLYESEEL</sequence>
<feature type="region of interest" description="Disordered" evidence="1">
    <location>
        <begin position="59"/>
        <end position="78"/>
    </location>
</feature>
<protein>
    <submittedName>
        <fullName evidence="2">Uncharacterized protein</fullName>
    </submittedName>
</protein>
<evidence type="ECO:0000313" key="2">
    <source>
        <dbReference type="EMBL" id="CAL1612489.1"/>
    </source>
</evidence>
<dbReference type="EMBL" id="OZ035830">
    <property type="protein sequence ID" value="CAL1612489.1"/>
    <property type="molecule type" value="Genomic_DNA"/>
</dbReference>
<feature type="compositionally biased region" description="Polar residues" evidence="1">
    <location>
        <begin position="59"/>
        <end position="69"/>
    </location>
</feature>
<evidence type="ECO:0000313" key="3">
    <source>
        <dbReference type="Proteomes" id="UP001497482"/>
    </source>
</evidence>
<organism evidence="2 3">
    <name type="scientific">Knipowitschia caucasica</name>
    <name type="common">Caucasian dwarf goby</name>
    <name type="synonym">Pomatoschistus caucasicus</name>
    <dbReference type="NCBI Taxonomy" id="637954"/>
    <lineage>
        <taxon>Eukaryota</taxon>
        <taxon>Metazoa</taxon>
        <taxon>Chordata</taxon>
        <taxon>Craniata</taxon>
        <taxon>Vertebrata</taxon>
        <taxon>Euteleostomi</taxon>
        <taxon>Actinopterygii</taxon>
        <taxon>Neopterygii</taxon>
        <taxon>Teleostei</taxon>
        <taxon>Neoteleostei</taxon>
        <taxon>Acanthomorphata</taxon>
        <taxon>Gobiaria</taxon>
        <taxon>Gobiiformes</taxon>
        <taxon>Gobioidei</taxon>
        <taxon>Gobiidae</taxon>
        <taxon>Gobiinae</taxon>
        <taxon>Knipowitschia</taxon>
    </lineage>
</organism>
<gene>
    <name evidence="2" type="ORF">KC01_LOCUS38808</name>
</gene>
<evidence type="ECO:0000256" key="1">
    <source>
        <dbReference type="SAM" id="MobiDB-lite"/>
    </source>
</evidence>
<accession>A0AAV2MGS8</accession>
<proteinExistence type="predicted"/>
<dbReference type="AlphaFoldDB" id="A0AAV2MGS8"/>
<dbReference type="InterPro" id="IPR036179">
    <property type="entry name" value="Ig-like_dom_sf"/>
</dbReference>
<dbReference type="Proteomes" id="UP001497482">
    <property type="component" value="Chromosome 8"/>
</dbReference>
<dbReference type="SUPFAM" id="SSF48726">
    <property type="entry name" value="Immunoglobulin"/>
    <property type="match status" value="1"/>
</dbReference>
<keyword evidence="3" id="KW-1185">Reference proteome</keyword>
<name>A0AAV2MGS8_KNICA</name>